<evidence type="ECO:0000313" key="3">
    <source>
        <dbReference type="EMBL" id="GAA0654429.1"/>
    </source>
</evidence>
<reference evidence="4" key="1">
    <citation type="journal article" date="2019" name="Int. J. Syst. Evol. Microbiol.">
        <title>The Global Catalogue of Microorganisms (GCM) 10K type strain sequencing project: providing services to taxonomists for standard genome sequencing and annotation.</title>
        <authorList>
            <consortium name="The Broad Institute Genomics Platform"/>
            <consortium name="The Broad Institute Genome Sequencing Center for Infectious Disease"/>
            <person name="Wu L."/>
            <person name="Ma J."/>
        </authorList>
    </citation>
    <scope>NUCLEOTIDE SEQUENCE [LARGE SCALE GENOMIC DNA]</scope>
    <source>
        <strain evidence="4">JCM 10367</strain>
    </source>
</reference>
<evidence type="ECO:0000256" key="2">
    <source>
        <dbReference type="SAM" id="SignalP"/>
    </source>
</evidence>
<accession>A0ABP3SUB3</accession>
<dbReference type="EMBL" id="BAAAGU010000036">
    <property type="protein sequence ID" value="GAA0654429.1"/>
    <property type="molecule type" value="Genomic_DNA"/>
</dbReference>
<dbReference type="Proteomes" id="UP001500724">
    <property type="component" value="Unassembled WGS sequence"/>
</dbReference>
<comment type="caution">
    <text evidence="3">The sequence shown here is derived from an EMBL/GenBank/DDBJ whole genome shotgun (WGS) entry which is preliminary data.</text>
</comment>
<evidence type="ECO:0000313" key="4">
    <source>
        <dbReference type="Proteomes" id="UP001500724"/>
    </source>
</evidence>
<organism evidence="3 4">
    <name type="scientific">Streptomyces thermocarboxydovorans</name>
    <dbReference type="NCBI Taxonomy" id="59298"/>
    <lineage>
        <taxon>Bacteria</taxon>
        <taxon>Bacillati</taxon>
        <taxon>Actinomycetota</taxon>
        <taxon>Actinomycetes</taxon>
        <taxon>Kitasatosporales</taxon>
        <taxon>Streptomycetaceae</taxon>
        <taxon>Streptomyces</taxon>
    </lineage>
</organism>
<proteinExistence type="predicted"/>
<sequence length="235" mass="24890">MSRVTTGVGVVAALLVAASSVPAFAVDSPGGVSAPLTANGADVVPGTVTESPSASPQEEAAAGADSETPLEEDLPIPGQADGPDLPTEPKTPMADYCGHGKYFVHITKNKKNHITKNKKNTMSVKYATYVKNKKSYPIDFKFTSKKSGTTKIGASVTISSEFKVMWLGKIEVEVNGNVEKSWTSELGIEAGGKVKAKSTVYGDYGIMKENVAGYSAYRYSNCQIGQKKNMTVWAP</sequence>
<feature type="region of interest" description="Disordered" evidence="1">
    <location>
        <begin position="32"/>
        <end position="92"/>
    </location>
</feature>
<name>A0ABP3SUB3_9ACTN</name>
<feature type="chain" id="PRO_5046649985" evidence="2">
    <location>
        <begin position="26"/>
        <end position="235"/>
    </location>
</feature>
<protein>
    <submittedName>
        <fullName evidence="3">Uncharacterized protein</fullName>
    </submittedName>
</protein>
<gene>
    <name evidence="3" type="ORF">GCM10009535_36410</name>
</gene>
<evidence type="ECO:0000256" key="1">
    <source>
        <dbReference type="SAM" id="MobiDB-lite"/>
    </source>
</evidence>
<feature type="signal peptide" evidence="2">
    <location>
        <begin position="1"/>
        <end position="25"/>
    </location>
</feature>
<keyword evidence="2" id="KW-0732">Signal</keyword>
<feature type="compositionally biased region" description="Low complexity" evidence="1">
    <location>
        <begin position="50"/>
        <end position="64"/>
    </location>
</feature>
<keyword evidence="4" id="KW-1185">Reference proteome</keyword>